<dbReference type="Pfam" id="PF08541">
    <property type="entry name" value="ACP_syn_III_C"/>
    <property type="match status" value="1"/>
</dbReference>
<gene>
    <name evidence="4" type="ORF">F2P44_30935</name>
</gene>
<dbReference type="Proteomes" id="UP000621455">
    <property type="component" value="Unassembled WGS sequence"/>
</dbReference>
<comment type="caution">
    <text evidence="4">The sequence shown here is derived from an EMBL/GenBank/DDBJ whole genome shotgun (WGS) entry which is preliminary data.</text>
</comment>
<dbReference type="EMBL" id="WHJG01000058">
    <property type="protein sequence ID" value="NHZ83649.1"/>
    <property type="molecule type" value="Genomic_DNA"/>
</dbReference>
<evidence type="ECO:0000259" key="3">
    <source>
        <dbReference type="Pfam" id="PF08541"/>
    </source>
</evidence>
<accession>A0ABX0NEV8</accession>
<dbReference type="SUPFAM" id="SSF53901">
    <property type="entry name" value="Thiolase-like"/>
    <property type="match status" value="1"/>
</dbReference>
<feature type="domain" description="Beta-ketoacyl-[acyl-carrier-protein] synthase III C-terminal" evidence="3">
    <location>
        <begin position="218"/>
        <end position="304"/>
    </location>
</feature>
<dbReference type="RefSeq" id="WP_167093537.1">
    <property type="nucleotide sequence ID" value="NZ_WHJG01000058.1"/>
</dbReference>
<reference evidence="4 5" key="1">
    <citation type="submission" date="2019-10" db="EMBL/GenBank/DDBJ databases">
        <title>Taxonomy of Antarctic Massilia spp.: description of Massilia rubra sp. nov., Massilia aquatica sp. nov., Massilia mucilaginosa sp. nov., Massilia frigida sp. nov. isolated from streams, lakes and regoliths.</title>
        <authorList>
            <person name="Holochova P."/>
            <person name="Sedlacek I."/>
            <person name="Kralova S."/>
            <person name="Maslanova I."/>
            <person name="Busse H.-J."/>
            <person name="Stankova E."/>
            <person name="Vrbovska V."/>
            <person name="Kovarovic V."/>
            <person name="Bartak M."/>
            <person name="Svec P."/>
            <person name="Pantucek R."/>
        </authorList>
    </citation>
    <scope>NUCLEOTIDE SEQUENCE [LARGE SCALE GENOMIC DNA]</scope>
    <source>
        <strain evidence="4 5">CCM 8695</strain>
    </source>
</reference>
<keyword evidence="2" id="KW-0012">Acyltransferase</keyword>
<dbReference type="InterPro" id="IPR013747">
    <property type="entry name" value="ACP_syn_III_C"/>
</dbReference>
<dbReference type="InterPro" id="IPR016039">
    <property type="entry name" value="Thiolase-like"/>
</dbReference>
<sequence>MIRPVYLGAPEYAAGGFVPLESEIADSALCAQLRHAEHGANLFPQCTSSIFELVDVAIQRSLASARLQAKDIDAVFLVSNMLDAQDNLEPGWLGELNARLGLSHAVHYQVGMAGCGGFHWAARLAASLIAADQCKHILFVSFDKAGGRLQRLYGAGSDFPYVTGDAAAACIFSSEPTGMDYRLLGKVVNRYDGQQILAPSLDSEMRCISQLIKATYASAELKAKEIDVYITNNYSYAASRLYCQLANLSYATAYTGTIATHAHCFSSDNLINLHHVAATGEVRAGARLLLFSTGPFQWGACILEKLPTGMEQ</sequence>
<organism evidence="4 5">
    <name type="scientific">Massilia frigida</name>
    <dbReference type="NCBI Taxonomy" id="2609281"/>
    <lineage>
        <taxon>Bacteria</taxon>
        <taxon>Pseudomonadati</taxon>
        <taxon>Pseudomonadota</taxon>
        <taxon>Betaproteobacteria</taxon>
        <taxon>Burkholderiales</taxon>
        <taxon>Oxalobacteraceae</taxon>
        <taxon>Telluria group</taxon>
        <taxon>Massilia</taxon>
    </lineage>
</organism>
<proteinExistence type="predicted"/>
<protein>
    <submittedName>
        <fullName evidence="4">3-oxoacyl-ACP synthase</fullName>
    </submittedName>
</protein>
<name>A0ABX0NEV8_9BURK</name>
<evidence type="ECO:0000256" key="2">
    <source>
        <dbReference type="ARBA" id="ARBA00023315"/>
    </source>
</evidence>
<dbReference type="PANTHER" id="PTHR34069:SF2">
    <property type="entry name" value="BETA-KETOACYL-[ACYL-CARRIER-PROTEIN] SYNTHASE III"/>
    <property type="match status" value="1"/>
</dbReference>
<dbReference type="Gene3D" id="3.40.47.10">
    <property type="match status" value="2"/>
</dbReference>
<keyword evidence="5" id="KW-1185">Reference proteome</keyword>
<evidence type="ECO:0000313" key="5">
    <source>
        <dbReference type="Proteomes" id="UP000621455"/>
    </source>
</evidence>
<evidence type="ECO:0000313" key="4">
    <source>
        <dbReference type="EMBL" id="NHZ83649.1"/>
    </source>
</evidence>
<evidence type="ECO:0000256" key="1">
    <source>
        <dbReference type="ARBA" id="ARBA00022679"/>
    </source>
</evidence>
<keyword evidence="1" id="KW-0808">Transferase</keyword>
<dbReference type="PANTHER" id="PTHR34069">
    <property type="entry name" value="3-OXOACYL-[ACYL-CARRIER-PROTEIN] SYNTHASE 3"/>
    <property type="match status" value="1"/>
</dbReference>